<evidence type="ECO:0000256" key="1">
    <source>
        <dbReference type="SAM" id="SignalP"/>
    </source>
</evidence>
<dbReference type="Proteomes" id="UP001552527">
    <property type="component" value="Unassembled WGS sequence"/>
</dbReference>
<comment type="caution">
    <text evidence="2">The sequence shown here is derived from an EMBL/GenBank/DDBJ whole genome shotgun (WGS) entry which is preliminary data.</text>
</comment>
<protein>
    <submittedName>
        <fullName evidence="2">Calcium-binding protein</fullName>
    </submittedName>
</protein>
<name>A0ABV3JKU6_9ACTN</name>
<evidence type="ECO:0000313" key="3">
    <source>
        <dbReference type="Proteomes" id="UP001552527"/>
    </source>
</evidence>
<feature type="signal peptide" evidence="1">
    <location>
        <begin position="1"/>
        <end position="26"/>
    </location>
</feature>
<evidence type="ECO:0000313" key="2">
    <source>
        <dbReference type="EMBL" id="MEV5248238.1"/>
    </source>
</evidence>
<dbReference type="RefSeq" id="WP_364024712.1">
    <property type="nucleotide sequence ID" value="NZ_JBFATD010000011.1"/>
</dbReference>
<dbReference type="EMBL" id="JBFATE010000010">
    <property type="protein sequence ID" value="MEV5248238.1"/>
    <property type="molecule type" value="Genomic_DNA"/>
</dbReference>
<accession>A0ABV3JKU6</accession>
<proteinExistence type="predicted"/>
<keyword evidence="3" id="KW-1185">Reference proteome</keyword>
<gene>
    <name evidence="2" type="ORF">AB0K95_23640</name>
</gene>
<reference evidence="2 3" key="1">
    <citation type="submission" date="2024-06" db="EMBL/GenBank/DDBJ databases">
        <title>The Natural Products Discovery Center: Release of the First 8490 Sequenced Strains for Exploring Actinobacteria Biosynthetic Diversity.</title>
        <authorList>
            <person name="Kalkreuter E."/>
            <person name="Kautsar S.A."/>
            <person name="Yang D."/>
            <person name="Bader C.D."/>
            <person name="Teijaro C.N."/>
            <person name="Fluegel L."/>
            <person name="Davis C.M."/>
            <person name="Simpson J.R."/>
            <person name="Lauterbach L."/>
            <person name="Steele A.D."/>
            <person name="Gui C."/>
            <person name="Meng S."/>
            <person name="Li G."/>
            <person name="Viehrig K."/>
            <person name="Ye F."/>
            <person name="Su P."/>
            <person name="Kiefer A.F."/>
            <person name="Nichols A."/>
            <person name="Cepeda A.J."/>
            <person name="Yan W."/>
            <person name="Fan B."/>
            <person name="Jiang Y."/>
            <person name="Adhikari A."/>
            <person name="Zheng C.-J."/>
            <person name="Schuster L."/>
            <person name="Cowan T.M."/>
            <person name="Smanski M.J."/>
            <person name="Chevrette M.G."/>
            <person name="De Carvalho L.P.S."/>
            <person name="Shen B."/>
        </authorList>
    </citation>
    <scope>NUCLEOTIDE SEQUENCE [LARGE SCALE GENOMIC DNA]</scope>
    <source>
        <strain evidence="2 3">NPDC052768</strain>
    </source>
</reference>
<feature type="chain" id="PRO_5045925192" evidence="1">
    <location>
        <begin position="27"/>
        <end position="251"/>
    </location>
</feature>
<sequence length="251" mass="26592">MRMRATVAAVSGALALSALAVPAAHADGGYGDTRITKVVVDGDNKVTVGATAKSIKVSVTAVDNSGILSADAFDLYGPDLGLLSTGRPVCKAASSTTSTCTASVLVDPRTDYLTNANAGTWYVDAWIDAKDGDFVWKQKSGSFKFQRATKLTANATPEPVKKGRTLTVTGKLTRVNWETLKYGNYTGQSVQLQFRKKGAKTYTTLKTVKTNSKGDLRTTVKASVDGYYRYVYAGNSISAAVTSAADFVDVK</sequence>
<keyword evidence="1" id="KW-0732">Signal</keyword>
<organism evidence="2 3">
    <name type="scientific">Streptomyces werraensis</name>
    <dbReference type="NCBI Taxonomy" id="68284"/>
    <lineage>
        <taxon>Bacteria</taxon>
        <taxon>Bacillati</taxon>
        <taxon>Actinomycetota</taxon>
        <taxon>Actinomycetes</taxon>
        <taxon>Kitasatosporales</taxon>
        <taxon>Streptomycetaceae</taxon>
        <taxon>Streptomyces</taxon>
    </lineage>
</organism>